<dbReference type="GO" id="GO:0004185">
    <property type="term" value="F:serine-type carboxypeptidase activity"/>
    <property type="evidence" value="ECO:0007669"/>
    <property type="project" value="InterPro"/>
</dbReference>
<keyword evidence="2" id="KW-0121">Carboxypeptidase</keyword>
<protein>
    <submittedName>
        <fullName evidence="8">Uncharacterized protein</fullName>
    </submittedName>
</protein>
<accession>A0A835KME1</accession>
<keyword evidence="3" id="KW-0645">Protease</keyword>
<keyword evidence="6" id="KW-0325">Glycoprotein</keyword>
<dbReference type="GO" id="GO:0006508">
    <property type="term" value="P:proteolysis"/>
    <property type="evidence" value="ECO:0007669"/>
    <property type="project" value="UniProtKB-KW"/>
</dbReference>
<dbReference type="PANTHER" id="PTHR11802">
    <property type="entry name" value="SERINE PROTEASE FAMILY S10 SERINE CARBOXYPEPTIDASE"/>
    <property type="match status" value="1"/>
</dbReference>
<comment type="caution">
    <text evidence="8">The sequence shown here is derived from an EMBL/GenBank/DDBJ whole genome shotgun (WGS) entry which is preliminary data.</text>
</comment>
<reference evidence="8" key="1">
    <citation type="submission" date="2020-07" db="EMBL/GenBank/DDBJ databases">
        <title>Genome sequence and genetic diversity analysis of an under-domesticated orphan crop, white fonio (Digitaria exilis).</title>
        <authorList>
            <person name="Bennetzen J.L."/>
            <person name="Chen S."/>
            <person name="Ma X."/>
            <person name="Wang X."/>
            <person name="Yssel A.E.J."/>
            <person name="Chaluvadi S.R."/>
            <person name="Johnson M."/>
            <person name="Gangashetty P."/>
            <person name="Hamidou F."/>
            <person name="Sanogo M.D."/>
            <person name="Zwaenepoel A."/>
            <person name="Wallace J."/>
            <person name="Van De Peer Y."/>
            <person name="Van Deynze A."/>
        </authorList>
    </citation>
    <scope>NUCLEOTIDE SEQUENCE</scope>
    <source>
        <tissue evidence="8">Leaves</tissue>
    </source>
</reference>
<comment type="similarity">
    <text evidence="1">Belongs to the peptidase S10 family.</text>
</comment>
<evidence type="ECO:0000256" key="7">
    <source>
        <dbReference type="SAM" id="SignalP"/>
    </source>
</evidence>
<sequence length="230" mass="25953">MHRSSLLLLLGILHLCCLLNAEHITSGTPDVSEMWGYVQVREKAYLFWKYYKSPQRVSSPEEPWQTVLFAAPASTGRANFLGVGPLDINMKPRKNTWLRKADLIFVDSPVGTGYSYVEDESAPVTTELQEAKDIVELLKILPKEIPTLQSSRLILVAGALGSWHSGKIYVDVGQAIYNGTLNLMIGGDSYIYFAFVLLRSRKKKLGAAYTCHIFDLDYCCYRFFLCQQQV</sequence>
<evidence type="ECO:0000256" key="3">
    <source>
        <dbReference type="ARBA" id="ARBA00022670"/>
    </source>
</evidence>
<dbReference type="Proteomes" id="UP000636709">
    <property type="component" value="Unassembled WGS sequence"/>
</dbReference>
<dbReference type="AlphaFoldDB" id="A0A835KME1"/>
<dbReference type="PANTHER" id="PTHR11802:SF3">
    <property type="entry name" value="RETINOID-INDUCIBLE SERINE CARBOXYPEPTIDASE"/>
    <property type="match status" value="1"/>
</dbReference>
<dbReference type="Pfam" id="PF00450">
    <property type="entry name" value="Peptidase_S10"/>
    <property type="match status" value="1"/>
</dbReference>
<evidence type="ECO:0000256" key="5">
    <source>
        <dbReference type="ARBA" id="ARBA00022801"/>
    </source>
</evidence>
<dbReference type="Gene3D" id="3.40.50.1820">
    <property type="entry name" value="alpha/beta hydrolase"/>
    <property type="match status" value="1"/>
</dbReference>
<evidence type="ECO:0000313" key="9">
    <source>
        <dbReference type="Proteomes" id="UP000636709"/>
    </source>
</evidence>
<evidence type="ECO:0000256" key="1">
    <source>
        <dbReference type="ARBA" id="ARBA00009431"/>
    </source>
</evidence>
<feature type="signal peptide" evidence="7">
    <location>
        <begin position="1"/>
        <end position="21"/>
    </location>
</feature>
<keyword evidence="4 7" id="KW-0732">Signal</keyword>
<keyword evidence="5" id="KW-0378">Hydrolase</keyword>
<dbReference type="EMBL" id="JACEFO010001216">
    <property type="protein sequence ID" value="KAF8746344.1"/>
    <property type="molecule type" value="Genomic_DNA"/>
</dbReference>
<dbReference type="OrthoDB" id="443318at2759"/>
<evidence type="ECO:0000256" key="4">
    <source>
        <dbReference type="ARBA" id="ARBA00022729"/>
    </source>
</evidence>
<organism evidence="8 9">
    <name type="scientific">Digitaria exilis</name>
    <dbReference type="NCBI Taxonomy" id="1010633"/>
    <lineage>
        <taxon>Eukaryota</taxon>
        <taxon>Viridiplantae</taxon>
        <taxon>Streptophyta</taxon>
        <taxon>Embryophyta</taxon>
        <taxon>Tracheophyta</taxon>
        <taxon>Spermatophyta</taxon>
        <taxon>Magnoliopsida</taxon>
        <taxon>Liliopsida</taxon>
        <taxon>Poales</taxon>
        <taxon>Poaceae</taxon>
        <taxon>PACMAD clade</taxon>
        <taxon>Panicoideae</taxon>
        <taxon>Panicodae</taxon>
        <taxon>Paniceae</taxon>
        <taxon>Anthephorinae</taxon>
        <taxon>Digitaria</taxon>
    </lineage>
</organism>
<keyword evidence="9" id="KW-1185">Reference proteome</keyword>
<dbReference type="InterPro" id="IPR001563">
    <property type="entry name" value="Peptidase_S10"/>
</dbReference>
<name>A0A835KME1_9POAL</name>
<gene>
    <name evidence="8" type="ORF">HU200_013402</name>
</gene>
<evidence type="ECO:0000256" key="6">
    <source>
        <dbReference type="ARBA" id="ARBA00023180"/>
    </source>
</evidence>
<proteinExistence type="inferred from homology"/>
<dbReference type="InterPro" id="IPR029058">
    <property type="entry name" value="AB_hydrolase_fold"/>
</dbReference>
<feature type="chain" id="PRO_5032527574" evidence="7">
    <location>
        <begin position="22"/>
        <end position="230"/>
    </location>
</feature>
<evidence type="ECO:0000256" key="2">
    <source>
        <dbReference type="ARBA" id="ARBA00022645"/>
    </source>
</evidence>
<evidence type="ECO:0000313" key="8">
    <source>
        <dbReference type="EMBL" id="KAF8746344.1"/>
    </source>
</evidence>
<dbReference type="SUPFAM" id="SSF53474">
    <property type="entry name" value="alpha/beta-Hydrolases"/>
    <property type="match status" value="1"/>
</dbReference>